<dbReference type="STRING" id="407821.A0A087T9X4"/>
<dbReference type="GO" id="GO:0005634">
    <property type="term" value="C:nucleus"/>
    <property type="evidence" value="ECO:0007669"/>
    <property type="project" value="UniProtKB-SubCell"/>
</dbReference>
<evidence type="ECO:0000313" key="10">
    <source>
        <dbReference type="EMBL" id="KFM61913.1"/>
    </source>
</evidence>
<evidence type="ECO:0000256" key="7">
    <source>
        <dbReference type="RuleBase" id="RU000682"/>
    </source>
</evidence>
<sequence length="384" mass="41908">MEDSRPTIERQPNRFSLYSIERLLNASRDVVRRPNIGDIQDVVGHRGKAEGAIDFSVHTRSDPTAALRDTLSRLVHRQDRSSLSDLGVIKDENPPGSSSAEPPDQQARGPLHSLESTEDGDTAGGGGADKPRKIRRSRTTFTTYQLHQLERAFEKTQYPDVFTREELAMRLDLSEARVQVWFQNRRAKWRKREKAMGRDSPNLPSGVDLLMGPRTDLPSLYPGSAPHLHGGMPITPSDHHLWPLPTGLQNPLGLSHMLNFNSNNSPGLGPPSFLGHHHGPSWPKAVTPLSSALLSVYMLSSAAAASASTSSSTTAPSVTSFAHHHALSAAKTSFLGQPHLQPSFLGMDSGPLVKGLDPNRSSLDILRLKAKEHGMERPTSPTTA</sequence>
<keyword evidence="4 6" id="KW-0371">Homeobox</keyword>
<dbReference type="Proteomes" id="UP000054359">
    <property type="component" value="Unassembled WGS sequence"/>
</dbReference>
<evidence type="ECO:0000256" key="4">
    <source>
        <dbReference type="ARBA" id="ARBA00023155"/>
    </source>
</evidence>
<evidence type="ECO:0000259" key="9">
    <source>
        <dbReference type="PROSITE" id="PS50071"/>
    </source>
</evidence>
<dbReference type="GO" id="GO:0000981">
    <property type="term" value="F:DNA-binding transcription factor activity, RNA polymerase II-specific"/>
    <property type="evidence" value="ECO:0007669"/>
    <property type="project" value="InterPro"/>
</dbReference>
<gene>
    <name evidence="10" type="ORF">X975_14997</name>
</gene>
<dbReference type="EMBL" id="KK114214">
    <property type="protein sequence ID" value="KFM61913.1"/>
    <property type="molecule type" value="Genomic_DNA"/>
</dbReference>
<reference evidence="10 11" key="1">
    <citation type="submission" date="2013-11" db="EMBL/GenBank/DDBJ databases">
        <title>Genome sequencing of Stegodyphus mimosarum.</title>
        <authorList>
            <person name="Bechsgaard J."/>
        </authorList>
    </citation>
    <scope>NUCLEOTIDE SEQUENCE [LARGE SCALE GENOMIC DNA]</scope>
</reference>
<feature type="region of interest" description="Disordered" evidence="8">
    <location>
        <begin position="82"/>
        <end position="138"/>
    </location>
</feature>
<feature type="non-terminal residue" evidence="10">
    <location>
        <position position="384"/>
    </location>
</feature>
<evidence type="ECO:0000256" key="3">
    <source>
        <dbReference type="ARBA" id="ARBA00023125"/>
    </source>
</evidence>
<dbReference type="Gene3D" id="1.10.10.60">
    <property type="entry name" value="Homeodomain-like"/>
    <property type="match status" value="1"/>
</dbReference>
<feature type="domain" description="Homeobox" evidence="9">
    <location>
        <begin position="132"/>
        <end position="192"/>
    </location>
</feature>
<evidence type="ECO:0000313" key="11">
    <source>
        <dbReference type="Proteomes" id="UP000054359"/>
    </source>
</evidence>
<keyword evidence="2" id="KW-0217">Developmental protein</keyword>
<feature type="compositionally biased region" description="Basic and acidic residues" evidence="8">
    <location>
        <begin position="82"/>
        <end position="93"/>
    </location>
</feature>
<dbReference type="InterPro" id="IPR017970">
    <property type="entry name" value="Homeobox_CS"/>
</dbReference>
<dbReference type="OMA" id="MREENCQ"/>
<evidence type="ECO:0000256" key="1">
    <source>
        <dbReference type="ARBA" id="ARBA00004123"/>
    </source>
</evidence>
<evidence type="ECO:0000256" key="2">
    <source>
        <dbReference type="ARBA" id="ARBA00022473"/>
    </source>
</evidence>
<evidence type="ECO:0000256" key="6">
    <source>
        <dbReference type="PROSITE-ProRule" id="PRU00108"/>
    </source>
</evidence>
<dbReference type="PROSITE" id="PS50071">
    <property type="entry name" value="HOMEOBOX_2"/>
    <property type="match status" value="1"/>
</dbReference>
<dbReference type="InterPro" id="IPR009057">
    <property type="entry name" value="Homeodomain-like_sf"/>
</dbReference>
<evidence type="ECO:0000256" key="8">
    <source>
        <dbReference type="SAM" id="MobiDB-lite"/>
    </source>
</evidence>
<dbReference type="InterPro" id="IPR001356">
    <property type="entry name" value="HD"/>
</dbReference>
<comment type="subcellular location">
    <subcellularLocation>
        <location evidence="1 6 7">Nucleus</location>
    </subcellularLocation>
</comment>
<dbReference type="SMART" id="SM00389">
    <property type="entry name" value="HOX"/>
    <property type="match status" value="1"/>
</dbReference>
<dbReference type="Pfam" id="PF00046">
    <property type="entry name" value="Homeodomain"/>
    <property type="match status" value="1"/>
</dbReference>
<dbReference type="InterPro" id="IPR050649">
    <property type="entry name" value="Paired_Homeobox_TFs"/>
</dbReference>
<dbReference type="GO" id="GO:0000977">
    <property type="term" value="F:RNA polymerase II transcription regulatory region sequence-specific DNA binding"/>
    <property type="evidence" value="ECO:0007669"/>
    <property type="project" value="TreeGrafter"/>
</dbReference>
<keyword evidence="3 6" id="KW-0238">DNA-binding</keyword>
<keyword evidence="5 6" id="KW-0539">Nucleus</keyword>
<dbReference type="FunFam" id="1.10.10.60:FF:000102">
    <property type="entry name" value="Aristaless related homeobox"/>
    <property type="match status" value="1"/>
</dbReference>
<accession>A0A087T9X4</accession>
<dbReference type="AlphaFoldDB" id="A0A087T9X4"/>
<proteinExistence type="predicted"/>
<keyword evidence="11" id="KW-1185">Reference proteome</keyword>
<dbReference type="OrthoDB" id="6159439at2759"/>
<evidence type="ECO:0000256" key="5">
    <source>
        <dbReference type="ARBA" id="ARBA00023242"/>
    </source>
</evidence>
<dbReference type="CDD" id="cd00086">
    <property type="entry name" value="homeodomain"/>
    <property type="match status" value="1"/>
</dbReference>
<dbReference type="PANTHER" id="PTHR24329">
    <property type="entry name" value="HOMEOBOX PROTEIN ARISTALESS"/>
    <property type="match status" value="1"/>
</dbReference>
<dbReference type="PROSITE" id="PS00027">
    <property type="entry name" value="HOMEOBOX_1"/>
    <property type="match status" value="1"/>
</dbReference>
<dbReference type="PANTHER" id="PTHR24329:SF543">
    <property type="entry name" value="FI01017P-RELATED"/>
    <property type="match status" value="1"/>
</dbReference>
<name>A0A087T9X4_STEMI</name>
<protein>
    <submittedName>
        <fullName evidence="10">Aristaless-related homeobox protein</fullName>
    </submittedName>
</protein>
<organism evidence="10 11">
    <name type="scientific">Stegodyphus mimosarum</name>
    <name type="common">African social velvet spider</name>
    <dbReference type="NCBI Taxonomy" id="407821"/>
    <lineage>
        <taxon>Eukaryota</taxon>
        <taxon>Metazoa</taxon>
        <taxon>Ecdysozoa</taxon>
        <taxon>Arthropoda</taxon>
        <taxon>Chelicerata</taxon>
        <taxon>Arachnida</taxon>
        <taxon>Araneae</taxon>
        <taxon>Araneomorphae</taxon>
        <taxon>Entelegynae</taxon>
        <taxon>Eresoidea</taxon>
        <taxon>Eresidae</taxon>
        <taxon>Stegodyphus</taxon>
    </lineage>
</organism>
<feature type="DNA-binding region" description="Homeobox" evidence="6">
    <location>
        <begin position="134"/>
        <end position="193"/>
    </location>
</feature>
<dbReference type="SUPFAM" id="SSF46689">
    <property type="entry name" value="Homeodomain-like"/>
    <property type="match status" value="1"/>
</dbReference>